<reference evidence="4 5" key="1">
    <citation type="journal article" date="2019" name="Sci. Rep.">
        <title>A multi-omics analysis of the grapevine pathogen Lasiodiplodia theobromae reveals that temperature affects the expression of virulence- and pathogenicity-related genes.</title>
        <authorList>
            <person name="Felix C."/>
            <person name="Meneses R."/>
            <person name="Goncalves M.F.M."/>
            <person name="Tilleman L."/>
            <person name="Duarte A.S."/>
            <person name="Jorrin-Novo J.V."/>
            <person name="Van de Peer Y."/>
            <person name="Deforce D."/>
            <person name="Van Nieuwerburgh F."/>
            <person name="Esteves A.C."/>
            <person name="Alves A."/>
        </authorList>
    </citation>
    <scope>NUCLEOTIDE SEQUENCE [LARGE SCALE GENOMIC DNA]</scope>
    <source>
        <strain evidence="4 5">LA-SOL3</strain>
    </source>
</reference>
<evidence type="ECO:0000256" key="2">
    <source>
        <dbReference type="ARBA" id="ARBA00035112"/>
    </source>
</evidence>
<keyword evidence="3" id="KW-0472">Membrane</keyword>
<protein>
    <submittedName>
        <fullName evidence="4">Oxidase ustYa</fullName>
    </submittedName>
</protein>
<proteinExistence type="inferred from homology"/>
<gene>
    <name evidence="4" type="primary">ustYa_5</name>
    <name evidence="4" type="ORF">DBV05_g10475</name>
</gene>
<dbReference type="Proteomes" id="UP000325902">
    <property type="component" value="Unassembled WGS sequence"/>
</dbReference>
<keyword evidence="3" id="KW-1133">Transmembrane helix</keyword>
<dbReference type="PANTHER" id="PTHR33365:SF4">
    <property type="entry name" value="CYCLOCHLOROTINE BIOSYNTHESIS PROTEIN O"/>
    <property type="match status" value="1"/>
</dbReference>
<accession>A0A5N5CZU5</accession>
<dbReference type="PANTHER" id="PTHR33365">
    <property type="entry name" value="YALI0B05434P"/>
    <property type="match status" value="1"/>
</dbReference>
<evidence type="ECO:0000256" key="1">
    <source>
        <dbReference type="ARBA" id="ARBA00004685"/>
    </source>
</evidence>
<evidence type="ECO:0000313" key="5">
    <source>
        <dbReference type="Proteomes" id="UP000325902"/>
    </source>
</evidence>
<comment type="caution">
    <text evidence="4">The sequence shown here is derived from an EMBL/GenBank/DDBJ whole genome shotgun (WGS) entry which is preliminary data.</text>
</comment>
<dbReference type="AlphaFoldDB" id="A0A5N5CZU5"/>
<evidence type="ECO:0000313" key="4">
    <source>
        <dbReference type="EMBL" id="KAB2570857.1"/>
    </source>
</evidence>
<keyword evidence="3" id="KW-0812">Transmembrane</keyword>
<evidence type="ECO:0000256" key="3">
    <source>
        <dbReference type="SAM" id="Phobius"/>
    </source>
</evidence>
<sequence length="276" mass="31256">MASFERAAERMKAAFKPAYHLLYQDEVDVEQKGEPQAEGLQHLGKKQRPSPYKMVISFLAFVAWSIVVFNAGTWYPDEESCAVQSSTWSPAQTLIRYSPQTITGSFYRKSPFRGAGDDVDQAWDDLWMLGGVPVRVEESKLGELQKDPARNWTKIPESMGGGIAGYPEVFHQLHCLNVLRMATYPDHYANNTFFVDHPPHVVRGHLDHCVEILRMQLQCSAEMTPILTEEGLPGHEFPTPDFNVVHVCKNFDDLKEWTRSHILHGAGNWDIPGHGH</sequence>
<dbReference type="InterPro" id="IPR021765">
    <property type="entry name" value="UstYa-like"/>
</dbReference>
<dbReference type="EMBL" id="VCHE01000119">
    <property type="protein sequence ID" value="KAB2570857.1"/>
    <property type="molecule type" value="Genomic_DNA"/>
</dbReference>
<dbReference type="Pfam" id="PF11807">
    <property type="entry name" value="UstYa"/>
    <property type="match status" value="1"/>
</dbReference>
<dbReference type="GO" id="GO:0043386">
    <property type="term" value="P:mycotoxin biosynthetic process"/>
    <property type="evidence" value="ECO:0007669"/>
    <property type="project" value="InterPro"/>
</dbReference>
<dbReference type="OrthoDB" id="3687641at2759"/>
<comment type="pathway">
    <text evidence="1">Mycotoxin biosynthesis.</text>
</comment>
<name>A0A5N5CZU5_9PEZI</name>
<keyword evidence="5" id="KW-1185">Reference proteome</keyword>
<comment type="similarity">
    <text evidence="2">Belongs to the ustYa family.</text>
</comment>
<feature type="transmembrane region" description="Helical" evidence="3">
    <location>
        <begin position="55"/>
        <end position="75"/>
    </location>
</feature>
<organism evidence="4 5">
    <name type="scientific">Lasiodiplodia theobromae</name>
    <dbReference type="NCBI Taxonomy" id="45133"/>
    <lineage>
        <taxon>Eukaryota</taxon>
        <taxon>Fungi</taxon>
        <taxon>Dikarya</taxon>
        <taxon>Ascomycota</taxon>
        <taxon>Pezizomycotina</taxon>
        <taxon>Dothideomycetes</taxon>
        <taxon>Dothideomycetes incertae sedis</taxon>
        <taxon>Botryosphaeriales</taxon>
        <taxon>Botryosphaeriaceae</taxon>
        <taxon>Lasiodiplodia</taxon>
    </lineage>
</organism>